<dbReference type="InterPro" id="IPR051171">
    <property type="entry name" value="CaCA"/>
</dbReference>
<dbReference type="PANTHER" id="PTHR11878:SF65">
    <property type="entry name" value="NA_CA-EXCHANGE PROTEIN, ISOFORM G"/>
    <property type="match status" value="1"/>
</dbReference>
<reference evidence="8 9" key="1">
    <citation type="submission" date="2021-02" db="EMBL/GenBank/DDBJ databases">
        <title>Actinophytocola xerophila sp. nov., isolated from soil of cotton cropping field.</title>
        <authorList>
            <person name="Huang R."/>
            <person name="Chen X."/>
            <person name="Ge X."/>
            <person name="Liu W."/>
        </authorList>
    </citation>
    <scope>NUCLEOTIDE SEQUENCE [LARGE SCALE GENOMIC DNA]</scope>
    <source>
        <strain evidence="8 9">S1-96</strain>
    </source>
</reference>
<evidence type="ECO:0000256" key="2">
    <source>
        <dbReference type="ARBA" id="ARBA00022737"/>
    </source>
</evidence>
<dbReference type="SMART" id="SM00237">
    <property type="entry name" value="Calx_beta"/>
    <property type="match status" value="1"/>
</dbReference>
<evidence type="ECO:0000313" key="8">
    <source>
        <dbReference type="EMBL" id="MCT2584069.1"/>
    </source>
</evidence>
<dbReference type="Pfam" id="PF03160">
    <property type="entry name" value="Calx-beta"/>
    <property type="match status" value="2"/>
</dbReference>
<evidence type="ECO:0000256" key="3">
    <source>
        <dbReference type="ARBA" id="ARBA00022837"/>
    </source>
</evidence>
<keyword evidence="2" id="KW-0677">Repeat</keyword>
<dbReference type="PANTHER" id="PTHR11878">
    <property type="entry name" value="SODIUM/CALCIUM EXCHANGER"/>
    <property type="match status" value="1"/>
</dbReference>
<dbReference type="Gene3D" id="2.60.40.2030">
    <property type="match status" value="1"/>
</dbReference>
<evidence type="ECO:0000256" key="6">
    <source>
        <dbReference type="SAM" id="SignalP"/>
    </source>
</evidence>
<evidence type="ECO:0000313" key="9">
    <source>
        <dbReference type="Proteomes" id="UP001156441"/>
    </source>
</evidence>
<dbReference type="EMBL" id="JAFFZE010000011">
    <property type="protein sequence ID" value="MCT2584069.1"/>
    <property type="molecule type" value="Genomic_DNA"/>
</dbReference>
<protein>
    <recommendedName>
        <fullName evidence="7">Calx-beta domain-containing protein</fullName>
    </recommendedName>
</protein>
<sequence length="243" mass="25402">MRSAALLVVTTVVTAVVALLGGASTPTAAAAECALPRVSVATTDRYEGSGGGTNEFTFTVRVTASGEDCSMPGSVRYRTRDGSAEAGSDYTAEAGTVSWKSPGSHELVVPVARDDQPEYTEDFSVELSAPWNAVIAGSSATATVFNDDKLIEADFPGVETAIAQGGICWWPDDQVALPLRLNVSPKAPITVRLYAKDGTAVAGKHYDPCGRPSPSPRESRRPSCRSRSSVGRPNPTTACRPAP</sequence>
<feature type="domain" description="Calx-beta" evidence="7">
    <location>
        <begin position="29"/>
        <end position="128"/>
    </location>
</feature>
<dbReference type="RefSeq" id="WP_260191462.1">
    <property type="nucleotide sequence ID" value="NZ_JAFFZE010000011.1"/>
</dbReference>
<keyword evidence="3" id="KW-0106">Calcium</keyword>
<evidence type="ECO:0000256" key="5">
    <source>
        <dbReference type="SAM" id="MobiDB-lite"/>
    </source>
</evidence>
<feature type="signal peptide" evidence="6">
    <location>
        <begin position="1"/>
        <end position="30"/>
    </location>
</feature>
<keyword evidence="1 6" id="KW-0732">Signal</keyword>
<feature type="chain" id="PRO_5046821143" description="Calx-beta domain-containing protein" evidence="6">
    <location>
        <begin position="31"/>
        <end position="243"/>
    </location>
</feature>
<organism evidence="8 9">
    <name type="scientific">Actinophytocola gossypii</name>
    <dbReference type="NCBI Taxonomy" id="2812003"/>
    <lineage>
        <taxon>Bacteria</taxon>
        <taxon>Bacillati</taxon>
        <taxon>Actinomycetota</taxon>
        <taxon>Actinomycetes</taxon>
        <taxon>Pseudonocardiales</taxon>
        <taxon>Pseudonocardiaceae</taxon>
    </lineage>
</organism>
<evidence type="ECO:0000256" key="1">
    <source>
        <dbReference type="ARBA" id="ARBA00022729"/>
    </source>
</evidence>
<accession>A0ABT2J872</accession>
<feature type="region of interest" description="Disordered" evidence="5">
    <location>
        <begin position="203"/>
        <end position="243"/>
    </location>
</feature>
<keyword evidence="9" id="KW-1185">Reference proteome</keyword>
<name>A0ABT2J872_9PSEU</name>
<evidence type="ECO:0000259" key="7">
    <source>
        <dbReference type="SMART" id="SM00237"/>
    </source>
</evidence>
<comment type="caution">
    <text evidence="8">The sequence shown here is derived from an EMBL/GenBank/DDBJ whole genome shotgun (WGS) entry which is preliminary data.</text>
</comment>
<gene>
    <name evidence="8" type="ORF">JT362_13175</name>
</gene>
<evidence type="ECO:0000256" key="4">
    <source>
        <dbReference type="ARBA" id="ARBA00023065"/>
    </source>
</evidence>
<dbReference type="SUPFAM" id="SSF141072">
    <property type="entry name" value="CalX-like"/>
    <property type="match status" value="1"/>
</dbReference>
<keyword evidence="4" id="KW-0406">Ion transport</keyword>
<dbReference type="InterPro" id="IPR038081">
    <property type="entry name" value="CalX-like_sf"/>
</dbReference>
<keyword evidence="4" id="KW-0813">Transport</keyword>
<dbReference type="InterPro" id="IPR003644">
    <property type="entry name" value="Calx_beta"/>
</dbReference>
<proteinExistence type="predicted"/>
<dbReference type="Proteomes" id="UP001156441">
    <property type="component" value="Unassembled WGS sequence"/>
</dbReference>